<feature type="transmembrane region" description="Helical" evidence="6">
    <location>
        <begin position="20"/>
        <end position="41"/>
    </location>
</feature>
<name>A0AA38SM54_9ASTR</name>
<evidence type="ECO:0000313" key="8">
    <source>
        <dbReference type="Proteomes" id="UP001172457"/>
    </source>
</evidence>
<proteinExistence type="inferred from homology"/>
<evidence type="ECO:0000256" key="5">
    <source>
        <dbReference type="ARBA" id="ARBA00023136"/>
    </source>
</evidence>
<evidence type="ECO:0000313" key="7">
    <source>
        <dbReference type="EMBL" id="KAJ9545234.1"/>
    </source>
</evidence>
<sequence>MIKGEYCKVKILWILQVLRIWLLTQNLSFVVAGITVVGLLIHPDLRATNVTVFTLLVVLINLSGAVAVLSTLAGTILIEREW</sequence>
<evidence type="ECO:0000256" key="1">
    <source>
        <dbReference type="ARBA" id="ARBA00004141"/>
    </source>
</evidence>
<dbReference type="GO" id="GO:0016020">
    <property type="term" value="C:membrane"/>
    <property type="evidence" value="ECO:0007669"/>
    <property type="project" value="UniProtKB-SubCell"/>
</dbReference>
<keyword evidence="5 6" id="KW-0472">Membrane</keyword>
<evidence type="ECO:0000256" key="4">
    <source>
        <dbReference type="ARBA" id="ARBA00022989"/>
    </source>
</evidence>
<dbReference type="EMBL" id="JARYMX010000006">
    <property type="protein sequence ID" value="KAJ9545234.1"/>
    <property type="molecule type" value="Genomic_DNA"/>
</dbReference>
<evidence type="ECO:0000256" key="3">
    <source>
        <dbReference type="ARBA" id="ARBA00022692"/>
    </source>
</evidence>
<comment type="subcellular location">
    <subcellularLocation>
        <location evidence="1 6">Membrane</location>
        <topology evidence="1 6">Multi-pass membrane protein</topology>
    </subcellularLocation>
</comment>
<comment type="function">
    <text evidence="6">May be involved in iron transport and iron homeostasis.</text>
</comment>
<keyword evidence="8" id="KW-1185">Reference proteome</keyword>
<dbReference type="Pfam" id="PF06963">
    <property type="entry name" value="FPN1"/>
    <property type="match status" value="1"/>
</dbReference>
<evidence type="ECO:0000256" key="6">
    <source>
        <dbReference type="RuleBase" id="RU365065"/>
    </source>
</evidence>
<feature type="transmembrane region" description="Helical" evidence="6">
    <location>
        <begin position="53"/>
        <end position="78"/>
    </location>
</feature>
<gene>
    <name evidence="7" type="ORF">OSB04_024941</name>
</gene>
<dbReference type="PANTHER" id="PTHR11660">
    <property type="entry name" value="SOLUTE CARRIER FAMILY 40 MEMBER"/>
    <property type="match status" value="1"/>
</dbReference>
<evidence type="ECO:0000256" key="2">
    <source>
        <dbReference type="ARBA" id="ARBA00022448"/>
    </source>
</evidence>
<keyword evidence="2 6" id="KW-0813">Transport</keyword>
<accession>A0AA38SM54</accession>
<keyword evidence="4 6" id="KW-1133">Transmembrane helix</keyword>
<dbReference type="AlphaFoldDB" id="A0AA38SM54"/>
<comment type="caution">
    <text evidence="6">Lacks conserved residue(s) required for the propagation of feature annotation.</text>
</comment>
<organism evidence="7 8">
    <name type="scientific">Centaurea solstitialis</name>
    <name type="common">yellow star-thistle</name>
    <dbReference type="NCBI Taxonomy" id="347529"/>
    <lineage>
        <taxon>Eukaryota</taxon>
        <taxon>Viridiplantae</taxon>
        <taxon>Streptophyta</taxon>
        <taxon>Embryophyta</taxon>
        <taxon>Tracheophyta</taxon>
        <taxon>Spermatophyta</taxon>
        <taxon>Magnoliopsida</taxon>
        <taxon>eudicotyledons</taxon>
        <taxon>Gunneridae</taxon>
        <taxon>Pentapetalae</taxon>
        <taxon>asterids</taxon>
        <taxon>campanulids</taxon>
        <taxon>Asterales</taxon>
        <taxon>Asteraceae</taxon>
        <taxon>Carduoideae</taxon>
        <taxon>Cardueae</taxon>
        <taxon>Centaureinae</taxon>
        <taxon>Centaurea</taxon>
    </lineage>
</organism>
<dbReference type="GO" id="GO:0005381">
    <property type="term" value="F:iron ion transmembrane transporter activity"/>
    <property type="evidence" value="ECO:0007669"/>
    <property type="project" value="UniProtKB-UniRule"/>
</dbReference>
<protein>
    <recommendedName>
        <fullName evidence="6">Solute carrier family 40 member</fullName>
    </recommendedName>
</protein>
<dbReference type="PANTHER" id="PTHR11660:SF57">
    <property type="entry name" value="SOLUTE CARRIER FAMILY 40 MEMBER"/>
    <property type="match status" value="1"/>
</dbReference>
<dbReference type="Proteomes" id="UP001172457">
    <property type="component" value="Chromosome 6"/>
</dbReference>
<reference evidence="7" key="1">
    <citation type="submission" date="2023-03" db="EMBL/GenBank/DDBJ databases">
        <title>Chromosome-scale reference genome and RAD-based genetic map of yellow starthistle (Centaurea solstitialis) reveal putative structural variation and QTLs associated with invader traits.</title>
        <authorList>
            <person name="Reatini B."/>
            <person name="Cang F.A."/>
            <person name="Jiang Q."/>
            <person name="Mckibben M.T.W."/>
            <person name="Barker M.S."/>
            <person name="Rieseberg L.H."/>
            <person name="Dlugosch K.M."/>
        </authorList>
    </citation>
    <scope>NUCLEOTIDE SEQUENCE</scope>
    <source>
        <strain evidence="7">CAN-66</strain>
        <tissue evidence="7">Leaf</tissue>
    </source>
</reference>
<keyword evidence="3 6" id="KW-0812">Transmembrane</keyword>
<keyword evidence="6" id="KW-0406">Ion transport</keyword>
<dbReference type="InterPro" id="IPR009716">
    <property type="entry name" value="Ferroportin-1"/>
</dbReference>
<comment type="caution">
    <text evidence="7">The sequence shown here is derived from an EMBL/GenBank/DDBJ whole genome shotgun (WGS) entry which is preliminary data.</text>
</comment>
<comment type="similarity">
    <text evidence="6">Belongs to the ferroportin (FP) (TC 2.A.100) family. SLC40A subfamily.</text>
</comment>